<evidence type="ECO:0000313" key="3">
    <source>
        <dbReference type="EMBL" id="RVW47905.1"/>
    </source>
</evidence>
<dbReference type="Proteomes" id="UP000288805">
    <property type="component" value="Unassembled WGS sequence"/>
</dbReference>
<organism evidence="3 4">
    <name type="scientific">Vitis vinifera</name>
    <name type="common">Grape</name>
    <dbReference type="NCBI Taxonomy" id="29760"/>
    <lineage>
        <taxon>Eukaryota</taxon>
        <taxon>Viridiplantae</taxon>
        <taxon>Streptophyta</taxon>
        <taxon>Embryophyta</taxon>
        <taxon>Tracheophyta</taxon>
        <taxon>Spermatophyta</taxon>
        <taxon>Magnoliopsida</taxon>
        <taxon>eudicotyledons</taxon>
        <taxon>Gunneridae</taxon>
        <taxon>Pentapetalae</taxon>
        <taxon>rosids</taxon>
        <taxon>Vitales</taxon>
        <taxon>Vitaceae</taxon>
        <taxon>Viteae</taxon>
        <taxon>Vitis</taxon>
    </lineage>
</organism>
<protein>
    <recommendedName>
        <fullName evidence="5">Retrovirus-related Pol polyprotein from transposon TNT 1-94</fullName>
    </recommendedName>
</protein>
<keyword evidence="2" id="KW-1133">Transmembrane helix</keyword>
<keyword evidence="2" id="KW-0472">Membrane</keyword>
<reference evidence="3 4" key="1">
    <citation type="journal article" date="2018" name="PLoS Genet.">
        <title>Population sequencing reveals clonal diversity and ancestral inbreeding in the grapevine cultivar Chardonnay.</title>
        <authorList>
            <person name="Roach M.J."/>
            <person name="Johnson D.L."/>
            <person name="Bohlmann J."/>
            <person name="van Vuuren H.J."/>
            <person name="Jones S.J."/>
            <person name="Pretorius I.S."/>
            <person name="Schmidt S.A."/>
            <person name="Borneman A.R."/>
        </authorList>
    </citation>
    <scope>NUCLEOTIDE SEQUENCE [LARGE SCALE GENOMIC DNA]</scope>
    <source>
        <strain evidence="4">cv. Chardonnay</strain>
        <tissue evidence="3">Leaf</tissue>
    </source>
</reference>
<feature type="transmembrane region" description="Helical" evidence="2">
    <location>
        <begin position="20"/>
        <end position="36"/>
    </location>
</feature>
<gene>
    <name evidence="3" type="ORF">CK203_102087</name>
</gene>
<dbReference type="PANTHER" id="PTHR35317">
    <property type="entry name" value="OS04G0629600 PROTEIN"/>
    <property type="match status" value="1"/>
</dbReference>
<feature type="region of interest" description="Disordered" evidence="1">
    <location>
        <begin position="162"/>
        <end position="205"/>
    </location>
</feature>
<evidence type="ECO:0000256" key="2">
    <source>
        <dbReference type="SAM" id="Phobius"/>
    </source>
</evidence>
<dbReference type="AlphaFoldDB" id="A0A438EJV1"/>
<evidence type="ECO:0008006" key="5">
    <source>
        <dbReference type="Google" id="ProtNLM"/>
    </source>
</evidence>
<accession>A0A438EJV1</accession>
<dbReference type="PANTHER" id="PTHR35317:SF11">
    <property type="entry name" value="CCHC-TYPE DOMAIN-CONTAINING PROTEIN"/>
    <property type="match status" value="1"/>
</dbReference>
<keyword evidence="2" id="KW-0812">Transmembrane</keyword>
<dbReference type="Pfam" id="PF14223">
    <property type="entry name" value="Retrotran_gag_2"/>
    <property type="match status" value="1"/>
</dbReference>
<comment type="caution">
    <text evidence="3">The sequence shown here is derived from an EMBL/GenBank/DDBJ whole genome shotgun (WGS) entry which is preliminary data.</text>
</comment>
<name>A0A438EJV1_VITVI</name>
<sequence length="205" mass="23975">MVQVKAYKEKKTKKSKAKTCLFTTMSLMIFTRIMFLKTTKAIWDYLKEEYVGDKRIKGMQVLNLIREFELQKINESKAIKDYSDKLLSIANKVRLLDSEVNDSRIVEKIFVMVPERYETTITTLENTKDLSKISLEELLNSLQAQKKRRLMSQNVIIERASKAKHHKVDKNKKKKKKGQEEYNDFTTSSSNTSINGNFKGKYPPY</sequence>
<dbReference type="EMBL" id="QGNW01001264">
    <property type="protein sequence ID" value="RVW47905.1"/>
    <property type="molecule type" value="Genomic_DNA"/>
</dbReference>
<evidence type="ECO:0000256" key="1">
    <source>
        <dbReference type="SAM" id="MobiDB-lite"/>
    </source>
</evidence>
<feature type="compositionally biased region" description="Basic residues" evidence="1">
    <location>
        <begin position="162"/>
        <end position="177"/>
    </location>
</feature>
<evidence type="ECO:0000313" key="4">
    <source>
        <dbReference type="Proteomes" id="UP000288805"/>
    </source>
</evidence>
<proteinExistence type="predicted"/>
<feature type="compositionally biased region" description="Low complexity" evidence="1">
    <location>
        <begin position="186"/>
        <end position="197"/>
    </location>
</feature>